<dbReference type="VEuPathDB" id="FungiDB:VP01_781g1"/>
<evidence type="ECO:0000313" key="1">
    <source>
        <dbReference type="EMBL" id="KNZ45763.1"/>
    </source>
</evidence>
<keyword evidence="2" id="KW-1185">Reference proteome</keyword>
<proteinExistence type="predicted"/>
<gene>
    <name evidence="1" type="ORF">VP01_781g1</name>
</gene>
<dbReference type="Proteomes" id="UP000037035">
    <property type="component" value="Unassembled WGS sequence"/>
</dbReference>
<sequence length="571" mass="64298">MLFLRKVFMAQQFQFPFLHFLRSLRQWWLLLGGLVGFGGSLGQLEGSQTWGSSFWWFWAHSGGFGMFWKGWVGWIGELGGLGGFLECWGGFFGEGWVVKRLWRGFLGGPAGAFGWFRGVVDFCFAGSQCKSPHKLNFSLHNSRGGSWNCSSESGWKWRNDSQNGGLGLGPPIFGSRFSQPLQNSNIKFCNINVFTLSGYVTPVHPISPLCFNVQPFPVTLALDTWHPCPCVVQSYLCVPRSNLCQLATTQRQAAICNQSFNIIAPMNSTCKLTQTYKCYKPYTGPHMFLCTPNLPHYIFNITTTLRPNWSIGLNKTTTACDEPQSHCSIQTTDSIYSIEYKYVPTHFTSSMISSQRPQNSLKRQPVSLLELFSAHCSLKLPQYLPPVIPTSVQSIQAYPSVFITFSELLYIIIPPFLSPINSWELKKPFPGIKVVHNLPDLLTVTHHILRLHAGVIYIPPSSKHNISESQTDYGSNSHEPASPQSFWLLPPLRHCSLCKRHKPVHSWRNIKNKDGKNSLDLIVEWLTINDLIILSYSLNHELAMSLVIITITTPKGEAMIVCCLDRKIALT</sequence>
<dbReference type="AlphaFoldDB" id="A0A0L6UB36"/>
<name>A0A0L6UB36_9BASI</name>
<accession>A0A0L6UB36</accession>
<comment type="caution">
    <text evidence="1">The sequence shown here is derived from an EMBL/GenBank/DDBJ whole genome shotgun (WGS) entry which is preliminary data.</text>
</comment>
<evidence type="ECO:0000313" key="2">
    <source>
        <dbReference type="Proteomes" id="UP000037035"/>
    </source>
</evidence>
<protein>
    <submittedName>
        <fullName evidence="1">Uncharacterized protein</fullName>
    </submittedName>
</protein>
<dbReference type="EMBL" id="LAVV01013294">
    <property type="protein sequence ID" value="KNZ45763.1"/>
    <property type="molecule type" value="Genomic_DNA"/>
</dbReference>
<reference evidence="1 2" key="1">
    <citation type="submission" date="2015-08" db="EMBL/GenBank/DDBJ databases">
        <title>Next Generation Sequencing and Analysis of the Genome of Puccinia sorghi L Schw, the Causal Agent of Maize Common Rust.</title>
        <authorList>
            <person name="Rochi L."/>
            <person name="Burguener G."/>
            <person name="Darino M."/>
            <person name="Turjanski A."/>
            <person name="Kreff E."/>
            <person name="Dieguez M.J."/>
            <person name="Sacco F."/>
        </authorList>
    </citation>
    <scope>NUCLEOTIDE SEQUENCE [LARGE SCALE GENOMIC DNA]</scope>
    <source>
        <strain evidence="1 2">RO10H11247</strain>
    </source>
</reference>
<organism evidence="1 2">
    <name type="scientific">Puccinia sorghi</name>
    <dbReference type="NCBI Taxonomy" id="27349"/>
    <lineage>
        <taxon>Eukaryota</taxon>
        <taxon>Fungi</taxon>
        <taxon>Dikarya</taxon>
        <taxon>Basidiomycota</taxon>
        <taxon>Pucciniomycotina</taxon>
        <taxon>Pucciniomycetes</taxon>
        <taxon>Pucciniales</taxon>
        <taxon>Pucciniaceae</taxon>
        <taxon>Puccinia</taxon>
    </lineage>
</organism>